<reference evidence="6" key="1">
    <citation type="journal article" date="2019" name="Int. J. Syst. Evol. Microbiol.">
        <title>The Global Catalogue of Microorganisms (GCM) 10K type strain sequencing project: providing services to taxonomists for standard genome sequencing and annotation.</title>
        <authorList>
            <consortium name="The Broad Institute Genomics Platform"/>
            <consortium name="The Broad Institute Genome Sequencing Center for Infectious Disease"/>
            <person name="Wu L."/>
            <person name="Ma J."/>
        </authorList>
    </citation>
    <scope>NUCLEOTIDE SEQUENCE [LARGE SCALE GENOMIC DNA]</scope>
    <source>
        <strain evidence="6">JCM 9687</strain>
    </source>
</reference>
<protein>
    <submittedName>
        <fullName evidence="5">GntR family transcriptional regulator</fullName>
    </submittedName>
</protein>
<dbReference type="SMART" id="SM00345">
    <property type="entry name" value="HTH_GNTR"/>
    <property type="match status" value="1"/>
</dbReference>
<feature type="domain" description="HTH gntR-type" evidence="4">
    <location>
        <begin position="1"/>
        <end position="62"/>
    </location>
</feature>
<keyword evidence="2" id="KW-0238">DNA-binding</keyword>
<dbReference type="PANTHER" id="PTHR43537">
    <property type="entry name" value="TRANSCRIPTIONAL REGULATOR, GNTR FAMILY"/>
    <property type="match status" value="1"/>
</dbReference>
<dbReference type="PANTHER" id="PTHR43537:SF24">
    <property type="entry name" value="GLUCONATE OPERON TRANSCRIPTIONAL REPRESSOR"/>
    <property type="match status" value="1"/>
</dbReference>
<dbReference type="Pfam" id="PF00392">
    <property type="entry name" value="GntR"/>
    <property type="match status" value="1"/>
</dbReference>
<evidence type="ECO:0000313" key="5">
    <source>
        <dbReference type="EMBL" id="GAA3357465.1"/>
    </source>
</evidence>
<evidence type="ECO:0000256" key="2">
    <source>
        <dbReference type="ARBA" id="ARBA00023125"/>
    </source>
</evidence>
<gene>
    <name evidence="5" type="ORF">GCM10020366_25630</name>
</gene>
<dbReference type="PROSITE" id="PS50949">
    <property type="entry name" value="HTH_GNTR"/>
    <property type="match status" value="1"/>
</dbReference>
<dbReference type="InterPro" id="IPR008920">
    <property type="entry name" value="TF_FadR/GntR_C"/>
</dbReference>
<dbReference type="SMART" id="SM00895">
    <property type="entry name" value="FCD"/>
    <property type="match status" value="1"/>
</dbReference>
<dbReference type="InterPro" id="IPR036388">
    <property type="entry name" value="WH-like_DNA-bd_sf"/>
</dbReference>
<dbReference type="InterPro" id="IPR036390">
    <property type="entry name" value="WH_DNA-bd_sf"/>
</dbReference>
<comment type="caution">
    <text evidence="5">The sequence shown here is derived from an EMBL/GenBank/DDBJ whole genome shotgun (WGS) entry which is preliminary data.</text>
</comment>
<accession>A0ABP6RNP2</accession>
<dbReference type="Proteomes" id="UP001500483">
    <property type="component" value="Unassembled WGS sequence"/>
</dbReference>
<evidence type="ECO:0000256" key="1">
    <source>
        <dbReference type="ARBA" id="ARBA00023015"/>
    </source>
</evidence>
<dbReference type="CDD" id="cd07377">
    <property type="entry name" value="WHTH_GntR"/>
    <property type="match status" value="1"/>
</dbReference>
<evidence type="ECO:0000256" key="3">
    <source>
        <dbReference type="ARBA" id="ARBA00023163"/>
    </source>
</evidence>
<keyword evidence="1" id="KW-0805">Transcription regulation</keyword>
<sequence>MLDGLREAIIRGEHQPGALLSEGTLAETYGTSRTPIREALQQLQTEGLVEVVPRVGSFVREPSRRELGELFQLKAVLEGLGVQLLAQRGRVAEVDLLRDNLAESERAVADGDVERYAQLVHDFHGLVIQGADNSRLAEHYQMLMNQLAYHRVVMNTLRHPGRLGASLHEHHEVFKRIVDKDAFGAEQAMRDHVRCSEREAMTHREQPAPE</sequence>
<keyword evidence="6" id="KW-1185">Reference proteome</keyword>
<organism evidence="5 6">
    <name type="scientific">Saccharopolyspora gregorii</name>
    <dbReference type="NCBI Taxonomy" id="33914"/>
    <lineage>
        <taxon>Bacteria</taxon>
        <taxon>Bacillati</taxon>
        <taxon>Actinomycetota</taxon>
        <taxon>Actinomycetes</taxon>
        <taxon>Pseudonocardiales</taxon>
        <taxon>Pseudonocardiaceae</taxon>
        <taxon>Saccharopolyspora</taxon>
    </lineage>
</organism>
<dbReference type="SUPFAM" id="SSF46785">
    <property type="entry name" value="Winged helix' DNA-binding domain"/>
    <property type="match status" value="1"/>
</dbReference>
<dbReference type="Pfam" id="PF07729">
    <property type="entry name" value="FCD"/>
    <property type="match status" value="1"/>
</dbReference>
<dbReference type="EMBL" id="BAAAYK010000038">
    <property type="protein sequence ID" value="GAA3357465.1"/>
    <property type="molecule type" value="Genomic_DNA"/>
</dbReference>
<evidence type="ECO:0000313" key="6">
    <source>
        <dbReference type="Proteomes" id="UP001500483"/>
    </source>
</evidence>
<dbReference type="Gene3D" id="1.20.120.530">
    <property type="entry name" value="GntR ligand-binding domain-like"/>
    <property type="match status" value="1"/>
</dbReference>
<dbReference type="InterPro" id="IPR000524">
    <property type="entry name" value="Tscrpt_reg_HTH_GntR"/>
</dbReference>
<dbReference type="RefSeq" id="WP_308011329.1">
    <property type="nucleotide sequence ID" value="NZ_BAAAYK010000038.1"/>
</dbReference>
<name>A0ABP6RNP2_9PSEU</name>
<dbReference type="InterPro" id="IPR011711">
    <property type="entry name" value="GntR_C"/>
</dbReference>
<dbReference type="PRINTS" id="PR00035">
    <property type="entry name" value="HTHGNTR"/>
</dbReference>
<dbReference type="SUPFAM" id="SSF48008">
    <property type="entry name" value="GntR ligand-binding domain-like"/>
    <property type="match status" value="1"/>
</dbReference>
<evidence type="ECO:0000259" key="4">
    <source>
        <dbReference type="PROSITE" id="PS50949"/>
    </source>
</evidence>
<dbReference type="Gene3D" id="1.10.10.10">
    <property type="entry name" value="Winged helix-like DNA-binding domain superfamily/Winged helix DNA-binding domain"/>
    <property type="match status" value="1"/>
</dbReference>
<proteinExistence type="predicted"/>
<keyword evidence="3" id="KW-0804">Transcription</keyword>